<feature type="compositionally biased region" description="Basic and acidic residues" evidence="1">
    <location>
        <begin position="45"/>
        <end position="54"/>
    </location>
</feature>
<feature type="region of interest" description="Disordered" evidence="1">
    <location>
        <begin position="294"/>
        <end position="343"/>
    </location>
</feature>
<evidence type="ECO:0000256" key="1">
    <source>
        <dbReference type="SAM" id="MobiDB-lite"/>
    </source>
</evidence>
<keyword evidence="3" id="KW-1185">Reference proteome</keyword>
<feature type="compositionally biased region" description="Low complexity" evidence="1">
    <location>
        <begin position="314"/>
        <end position="325"/>
    </location>
</feature>
<feature type="region of interest" description="Disordered" evidence="1">
    <location>
        <begin position="411"/>
        <end position="461"/>
    </location>
</feature>
<feature type="region of interest" description="Disordered" evidence="1">
    <location>
        <begin position="1"/>
        <end position="30"/>
    </location>
</feature>
<dbReference type="AlphaFoldDB" id="A0AAD9STX2"/>
<feature type="region of interest" description="Disordered" evidence="1">
    <location>
        <begin position="42"/>
        <end position="84"/>
    </location>
</feature>
<proteinExistence type="predicted"/>
<reference evidence="2" key="1">
    <citation type="submission" date="2023-06" db="EMBL/GenBank/DDBJ databases">
        <title>Draft genome of Marssonina rosae.</title>
        <authorList>
            <person name="Cheng Q."/>
        </authorList>
    </citation>
    <scope>NUCLEOTIDE SEQUENCE</scope>
    <source>
        <strain evidence="2">R4</strain>
    </source>
</reference>
<organism evidence="2 3">
    <name type="scientific">Diplocarpon rosae</name>
    <dbReference type="NCBI Taxonomy" id="946125"/>
    <lineage>
        <taxon>Eukaryota</taxon>
        <taxon>Fungi</taxon>
        <taxon>Dikarya</taxon>
        <taxon>Ascomycota</taxon>
        <taxon>Pezizomycotina</taxon>
        <taxon>Leotiomycetes</taxon>
        <taxon>Helotiales</taxon>
        <taxon>Drepanopezizaceae</taxon>
        <taxon>Diplocarpon</taxon>
    </lineage>
</organism>
<comment type="caution">
    <text evidence="2">The sequence shown here is derived from an EMBL/GenBank/DDBJ whole genome shotgun (WGS) entry which is preliminary data.</text>
</comment>
<evidence type="ECO:0000313" key="2">
    <source>
        <dbReference type="EMBL" id="KAK2623650.1"/>
    </source>
</evidence>
<name>A0AAD9STX2_9HELO</name>
<gene>
    <name evidence="2" type="ORF">QTJ16_006831</name>
</gene>
<feature type="compositionally biased region" description="Polar residues" evidence="1">
    <location>
        <begin position="1"/>
        <end position="14"/>
    </location>
</feature>
<feature type="compositionally biased region" description="Acidic residues" evidence="1">
    <location>
        <begin position="73"/>
        <end position="84"/>
    </location>
</feature>
<evidence type="ECO:0000313" key="3">
    <source>
        <dbReference type="Proteomes" id="UP001285354"/>
    </source>
</evidence>
<sequence length="461" mass="49560">MESSLLQRSRTATLTAGKAPPLPPRSLRRTSTLLDNVMLELENMAGERPKEDKSQLTQLDEEEHDPHELYLSSEEDASLSGDWDDSASLLDFDDTFSEHESGTSSRASSRSREVTATAVNFTLVGKPQIIEITIPSTQPSPVYPSPGTPLVQHGSAKRHTMRVPASASAPIITASSATWDAAQARPAMRRPAPLNLYQARPRSVATTTGHLGSPNYTYTPAMPTNASMVSLPLRPTNTDTDTDTDTAHPPHHRSSRLASLVMAMTSKNNTLSAQHAASSSVSTTSTHSFLDSDPFATSSNVDPPLTPNSINPATTPKTPTSISTTWKRSLSRTLSKARKPSLRKLNTAYHSSLPATAAPATAPVSPATMPTLTRITSNPEPSTPRLLELSSRHRRESDVSMHRAETMPVAPRLAGAPTPSHEVTSGVVRIPPPIPETSSFRPRGARKSFSLAMGRKKSIKG</sequence>
<dbReference type="Proteomes" id="UP001285354">
    <property type="component" value="Unassembled WGS sequence"/>
</dbReference>
<feature type="region of interest" description="Disordered" evidence="1">
    <location>
        <begin position="233"/>
        <end position="255"/>
    </location>
</feature>
<feature type="compositionally biased region" description="Polar residues" evidence="1">
    <location>
        <begin position="295"/>
        <end position="313"/>
    </location>
</feature>
<dbReference type="EMBL" id="JAUBYV010000012">
    <property type="protein sequence ID" value="KAK2623650.1"/>
    <property type="molecule type" value="Genomic_DNA"/>
</dbReference>
<protein>
    <submittedName>
        <fullName evidence="2">Uncharacterized protein</fullName>
    </submittedName>
</protein>
<accession>A0AAD9STX2</accession>